<evidence type="ECO:0000313" key="15">
    <source>
        <dbReference type="EMBL" id="RHN66482.1"/>
    </source>
</evidence>
<evidence type="ECO:0000313" key="16">
    <source>
        <dbReference type="EnsemblPlants" id="KEH33438"/>
    </source>
</evidence>
<reference evidence="15" key="5">
    <citation type="journal article" date="2018" name="Nat. Plants">
        <title>Whole-genome landscape of Medicago truncatula symbiotic genes.</title>
        <authorList>
            <person name="Pecrix Y."/>
            <person name="Gamas P."/>
            <person name="Carrere S."/>
        </authorList>
    </citation>
    <scope>NUCLEOTIDE SEQUENCE</scope>
    <source>
        <tissue evidence="15">Leaves</tissue>
    </source>
</reference>
<keyword evidence="8 10" id="KW-0472">Membrane</keyword>
<dbReference type="GO" id="GO:1902600">
    <property type="term" value="P:proton transmembrane transport"/>
    <property type="evidence" value="ECO:0007669"/>
    <property type="project" value="InterPro"/>
</dbReference>
<feature type="domain" description="Cation/H+ exchanger transmembrane" evidence="11">
    <location>
        <begin position="43"/>
        <end position="428"/>
    </location>
</feature>
<dbReference type="Pfam" id="PF23259">
    <property type="entry name" value="CHX17_C"/>
    <property type="match status" value="1"/>
</dbReference>
<dbReference type="InterPro" id="IPR057291">
    <property type="entry name" value="CHX17_2nd"/>
</dbReference>
<dbReference type="InterPro" id="IPR006153">
    <property type="entry name" value="Cation/H_exchanger_TM"/>
</dbReference>
<feature type="transmembrane region" description="Helical" evidence="10">
    <location>
        <begin position="268"/>
        <end position="299"/>
    </location>
</feature>
<accession>A0A072UWL8</accession>
<evidence type="ECO:0000259" key="11">
    <source>
        <dbReference type="Pfam" id="PF00999"/>
    </source>
</evidence>
<evidence type="ECO:0000313" key="14">
    <source>
        <dbReference type="EMBL" id="KEH33438.1"/>
    </source>
</evidence>
<proteinExistence type="inferred from homology"/>
<dbReference type="GO" id="GO:0012505">
    <property type="term" value="C:endomembrane system"/>
    <property type="evidence" value="ECO:0000318"/>
    <property type="project" value="GO_Central"/>
</dbReference>
<evidence type="ECO:0000256" key="10">
    <source>
        <dbReference type="SAM" id="Phobius"/>
    </source>
</evidence>
<dbReference type="Gene3D" id="1.20.1530.20">
    <property type="match status" value="1"/>
</dbReference>
<evidence type="ECO:0000256" key="6">
    <source>
        <dbReference type="ARBA" id="ARBA00022989"/>
    </source>
</evidence>
<feature type="transmembrane region" description="Helical" evidence="10">
    <location>
        <begin position="64"/>
        <end position="83"/>
    </location>
</feature>
<reference evidence="16" key="3">
    <citation type="submission" date="2015-04" db="UniProtKB">
        <authorList>
            <consortium name="EnsemblPlants"/>
        </authorList>
    </citation>
    <scope>IDENTIFICATION</scope>
    <source>
        <strain evidence="16">cv. Jemalong A17</strain>
    </source>
</reference>
<feature type="domain" description="Cation/H(+) antiporter C-terminal" evidence="13">
    <location>
        <begin position="625"/>
        <end position="787"/>
    </location>
</feature>
<reference evidence="14 17" key="1">
    <citation type="journal article" date="2011" name="Nature">
        <title>The Medicago genome provides insight into the evolution of rhizobial symbioses.</title>
        <authorList>
            <person name="Young N.D."/>
            <person name="Debelle F."/>
            <person name="Oldroyd G.E."/>
            <person name="Geurts R."/>
            <person name="Cannon S.B."/>
            <person name="Udvardi M.K."/>
            <person name="Benedito V.A."/>
            <person name="Mayer K.F."/>
            <person name="Gouzy J."/>
            <person name="Schoof H."/>
            <person name="Van de Peer Y."/>
            <person name="Proost S."/>
            <person name="Cook D.R."/>
            <person name="Meyers B.C."/>
            <person name="Spannagl M."/>
            <person name="Cheung F."/>
            <person name="De Mita S."/>
            <person name="Krishnakumar V."/>
            <person name="Gundlach H."/>
            <person name="Zhou S."/>
            <person name="Mudge J."/>
            <person name="Bharti A.K."/>
            <person name="Murray J.D."/>
            <person name="Naoumkina M.A."/>
            <person name="Rosen B."/>
            <person name="Silverstein K.A."/>
            <person name="Tang H."/>
            <person name="Rombauts S."/>
            <person name="Zhao P.X."/>
            <person name="Zhou P."/>
            <person name="Barbe V."/>
            <person name="Bardou P."/>
            <person name="Bechner M."/>
            <person name="Bellec A."/>
            <person name="Berger A."/>
            <person name="Berges H."/>
            <person name="Bidwell S."/>
            <person name="Bisseling T."/>
            <person name="Choisne N."/>
            <person name="Couloux A."/>
            <person name="Denny R."/>
            <person name="Deshpande S."/>
            <person name="Dai X."/>
            <person name="Doyle J.J."/>
            <person name="Dudez A.M."/>
            <person name="Farmer A.D."/>
            <person name="Fouteau S."/>
            <person name="Franken C."/>
            <person name="Gibelin C."/>
            <person name="Gish J."/>
            <person name="Goldstein S."/>
            <person name="Gonzalez A.J."/>
            <person name="Green P.J."/>
            <person name="Hallab A."/>
            <person name="Hartog M."/>
            <person name="Hua A."/>
            <person name="Humphray S.J."/>
            <person name="Jeong D.H."/>
            <person name="Jing Y."/>
            <person name="Jocker A."/>
            <person name="Kenton S.M."/>
            <person name="Kim D.J."/>
            <person name="Klee K."/>
            <person name="Lai H."/>
            <person name="Lang C."/>
            <person name="Lin S."/>
            <person name="Macmil S.L."/>
            <person name="Magdelenat G."/>
            <person name="Matthews L."/>
            <person name="McCorrison J."/>
            <person name="Monaghan E.L."/>
            <person name="Mun J.H."/>
            <person name="Najar F.Z."/>
            <person name="Nicholson C."/>
            <person name="Noirot C."/>
            <person name="O'Bleness M."/>
            <person name="Paule C.R."/>
            <person name="Poulain J."/>
            <person name="Prion F."/>
            <person name="Qin B."/>
            <person name="Qu C."/>
            <person name="Retzel E.F."/>
            <person name="Riddle C."/>
            <person name="Sallet E."/>
            <person name="Samain S."/>
            <person name="Samson N."/>
            <person name="Sanders I."/>
            <person name="Saurat O."/>
            <person name="Scarpelli C."/>
            <person name="Schiex T."/>
            <person name="Segurens B."/>
            <person name="Severin A.J."/>
            <person name="Sherrier D.J."/>
            <person name="Shi R."/>
            <person name="Sims S."/>
            <person name="Singer S.R."/>
            <person name="Sinharoy S."/>
            <person name="Sterck L."/>
            <person name="Viollet A."/>
            <person name="Wang B.B."/>
            <person name="Wang K."/>
            <person name="Wang M."/>
            <person name="Wang X."/>
            <person name="Warfsmann J."/>
            <person name="Weissenbach J."/>
            <person name="White D.D."/>
            <person name="White J.D."/>
            <person name="Wiley G.B."/>
            <person name="Wincker P."/>
            <person name="Xing Y."/>
            <person name="Yang L."/>
            <person name="Yao Z."/>
            <person name="Ying F."/>
            <person name="Zhai J."/>
            <person name="Zhou L."/>
            <person name="Zuber A."/>
            <person name="Denarie J."/>
            <person name="Dixon R.A."/>
            <person name="May G.D."/>
            <person name="Schwartz D.C."/>
            <person name="Rogers J."/>
            <person name="Quetier F."/>
            <person name="Town C.D."/>
            <person name="Roe B.A."/>
        </authorList>
    </citation>
    <scope>NUCLEOTIDE SEQUENCE [LARGE SCALE GENOMIC DNA]</scope>
    <source>
        <strain evidence="14">A17</strain>
        <strain evidence="16 17">cv. Jemalong A17</strain>
    </source>
</reference>
<organism evidence="14 17">
    <name type="scientific">Medicago truncatula</name>
    <name type="common">Barrel medic</name>
    <name type="synonym">Medicago tribuloides</name>
    <dbReference type="NCBI Taxonomy" id="3880"/>
    <lineage>
        <taxon>Eukaryota</taxon>
        <taxon>Viridiplantae</taxon>
        <taxon>Streptophyta</taxon>
        <taxon>Embryophyta</taxon>
        <taxon>Tracheophyta</taxon>
        <taxon>Spermatophyta</taxon>
        <taxon>Magnoliopsida</taxon>
        <taxon>eudicotyledons</taxon>
        <taxon>Gunneridae</taxon>
        <taxon>Pentapetalae</taxon>
        <taxon>rosids</taxon>
        <taxon>fabids</taxon>
        <taxon>Fabales</taxon>
        <taxon>Fabaceae</taxon>
        <taxon>Papilionoideae</taxon>
        <taxon>50 kb inversion clade</taxon>
        <taxon>NPAAA clade</taxon>
        <taxon>Hologalegina</taxon>
        <taxon>IRL clade</taxon>
        <taxon>Trifolieae</taxon>
        <taxon>Medicago</taxon>
    </lineage>
</organism>
<dbReference type="PANTHER" id="PTHR32468">
    <property type="entry name" value="CATION/H + ANTIPORTER"/>
    <property type="match status" value="1"/>
</dbReference>
<evidence type="ECO:0000313" key="18">
    <source>
        <dbReference type="Proteomes" id="UP000265566"/>
    </source>
</evidence>
<feature type="transmembrane region" description="Helical" evidence="10">
    <location>
        <begin position="377"/>
        <end position="398"/>
    </location>
</feature>
<dbReference type="GO" id="GO:0006813">
    <property type="term" value="P:potassium ion transport"/>
    <property type="evidence" value="ECO:0007669"/>
    <property type="project" value="UniProtKB-KW"/>
</dbReference>
<dbReference type="AlphaFoldDB" id="A0A072UWL8"/>
<reference evidence="14 17" key="2">
    <citation type="journal article" date="2014" name="BMC Genomics">
        <title>An improved genome release (version Mt4.0) for the model legume Medicago truncatula.</title>
        <authorList>
            <person name="Tang H."/>
            <person name="Krishnakumar V."/>
            <person name="Bidwell S."/>
            <person name="Rosen B."/>
            <person name="Chan A."/>
            <person name="Zhou S."/>
            <person name="Gentzbittel L."/>
            <person name="Childs K.L."/>
            <person name="Yandell M."/>
            <person name="Gundlach H."/>
            <person name="Mayer K.F."/>
            <person name="Schwartz D.C."/>
            <person name="Town C.D."/>
        </authorList>
    </citation>
    <scope>GENOME REANNOTATION</scope>
    <source>
        <strain evidence="14">A17</strain>
        <strain evidence="16 17">cv. Jemalong A17</strain>
    </source>
</reference>
<reference evidence="18" key="4">
    <citation type="journal article" date="2018" name="Nat. Plants">
        <title>Whole-genome landscape of Medicago truncatula symbiotic genes.</title>
        <authorList>
            <person name="Pecrix Y."/>
            <person name="Staton S.E."/>
            <person name="Sallet E."/>
            <person name="Lelandais-Briere C."/>
            <person name="Moreau S."/>
            <person name="Carrere S."/>
            <person name="Blein T."/>
            <person name="Jardinaud M.F."/>
            <person name="Latrasse D."/>
            <person name="Zouine M."/>
            <person name="Zahm M."/>
            <person name="Kreplak J."/>
            <person name="Mayjonade B."/>
            <person name="Satge C."/>
            <person name="Perez M."/>
            <person name="Cauet S."/>
            <person name="Marande W."/>
            <person name="Chantry-Darmon C."/>
            <person name="Lopez-Roques C."/>
            <person name="Bouchez O."/>
            <person name="Berard A."/>
            <person name="Debelle F."/>
            <person name="Munos S."/>
            <person name="Bendahmane A."/>
            <person name="Berges H."/>
            <person name="Niebel A."/>
            <person name="Buitink J."/>
            <person name="Frugier F."/>
            <person name="Benhamed M."/>
            <person name="Crespi M."/>
            <person name="Gouzy J."/>
            <person name="Gamas P."/>
        </authorList>
    </citation>
    <scope>NUCLEOTIDE SEQUENCE [LARGE SCALE GENOMIC DNA]</scope>
    <source>
        <strain evidence="18">cv. Jemalong A17</strain>
    </source>
</reference>
<dbReference type="GO" id="GO:0016020">
    <property type="term" value="C:membrane"/>
    <property type="evidence" value="ECO:0007669"/>
    <property type="project" value="UniProtKB-SubCell"/>
</dbReference>
<dbReference type="EnsemblPlants" id="KEH33438">
    <property type="protein sequence ID" value="KEH33438"/>
    <property type="gene ID" value="MTR_3g037260"/>
</dbReference>
<feature type="transmembrane region" description="Helical" evidence="10">
    <location>
        <begin position="89"/>
        <end position="106"/>
    </location>
</feature>
<keyword evidence="5" id="KW-0630">Potassium</keyword>
<comment type="similarity">
    <text evidence="9">Belongs to the monovalent cation:proton antiporter 2 (CPA2) transporter (TC 2.A.37) family. CHX (TC 2.A.37.4) subfamily.</text>
</comment>
<dbReference type="OrthoDB" id="2687058at2759"/>
<name>A0A072UWL8_MEDTR</name>
<evidence type="ECO:0000259" key="13">
    <source>
        <dbReference type="Pfam" id="PF23259"/>
    </source>
</evidence>
<feature type="transmembrane region" description="Helical" evidence="10">
    <location>
        <begin position="34"/>
        <end position="52"/>
    </location>
</feature>
<feature type="transmembrane region" description="Helical" evidence="10">
    <location>
        <begin position="410"/>
        <end position="430"/>
    </location>
</feature>
<keyword evidence="4 10" id="KW-0812">Transmembrane</keyword>
<dbReference type="HOGENOM" id="CLU_005126_6_2_1"/>
<evidence type="ECO:0000256" key="7">
    <source>
        <dbReference type="ARBA" id="ARBA00023065"/>
    </source>
</evidence>
<evidence type="ECO:0000256" key="2">
    <source>
        <dbReference type="ARBA" id="ARBA00022448"/>
    </source>
</evidence>
<dbReference type="GO" id="GO:0006885">
    <property type="term" value="P:regulation of pH"/>
    <property type="evidence" value="ECO:0000318"/>
    <property type="project" value="GO_Central"/>
</dbReference>
<dbReference type="InterPro" id="IPR050794">
    <property type="entry name" value="CPA2_transporter"/>
</dbReference>
<feature type="transmembrane region" description="Helical" evidence="10">
    <location>
        <begin position="198"/>
        <end position="216"/>
    </location>
</feature>
<dbReference type="EMBL" id="PSQE01000003">
    <property type="protein sequence ID" value="RHN66482.1"/>
    <property type="molecule type" value="Genomic_DNA"/>
</dbReference>
<dbReference type="EMBL" id="CM001219">
    <property type="protein sequence ID" value="KEH33438.1"/>
    <property type="molecule type" value="Genomic_DNA"/>
</dbReference>
<gene>
    <name evidence="16" type="primary">25488808</name>
    <name evidence="14" type="ordered locus">MTR_3g037260</name>
    <name evidence="15" type="ORF">MtrunA17_Chr3g0091581</name>
</gene>
<dbReference type="GO" id="GO:0015297">
    <property type="term" value="F:antiporter activity"/>
    <property type="evidence" value="ECO:0007669"/>
    <property type="project" value="InterPro"/>
</dbReference>
<keyword evidence="7" id="KW-0406">Ion transport</keyword>
<dbReference type="InterPro" id="IPR038770">
    <property type="entry name" value="Na+/solute_symporter_sf"/>
</dbReference>
<dbReference type="KEGG" id="mtr:25488808"/>
<keyword evidence="6 10" id="KW-1133">Transmembrane helix</keyword>
<protein>
    <submittedName>
        <fullName evidence="14">Cation/H+ exchanger 3</fullName>
    </submittedName>
    <submittedName>
        <fullName evidence="15">Putative cation/H+ exchanger</fullName>
    </submittedName>
</protein>
<dbReference type="Pfam" id="PF23256">
    <property type="entry name" value="CHX17_2nd"/>
    <property type="match status" value="1"/>
</dbReference>
<evidence type="ECO:0000256" key="4">
    <source>
        <dbReference type="ARBA" id="ARBA00022692"/>
    </source>
</evidence>
<dbReference type="Proteomes" id="UP000002051">
    <property type="component" value="Chromosome 3"/>
</dbReference>
<feature type="transmembrane region" description="Helical" evidence="10">
    <location>
        <begin position="166"/>
        <end position="186"/>
    </location>
</feature>
<feature type="transmembrane region" description="Helical" evidence="10">
    <location>
        <begin position="346"/>
        <end position="370"/>
    </location>
</feature>
<dbReference type="Pfam" id="PF00999">
    <property type="entry name" value="Na_H_Exchanger"/>
    <property type="match status" value="1"/>
</dbReference>
<keyword evidence="2" id="KW-0813">Transport</keyword>
<feature type="transmembrane region" description="Helical" evidence="10">
    <location>
        <begin position="127"/>
        <end position="146"/>
    </location>
</feature>
<evidence type="ECO:0000259" key="12">
    <source>
        <dbReference type="Pfam" id="PF23256"/>
    </source>
</evidence>
<evidence type="ECO:0000256" key="5">
    <source>
        <dbReference type="ARBA" id="ARBA00022958"/>
    </source>
</evidence>
<dbReference type="InterPro" id="IPR057290">
    <property type="entry name" value="CHX17_C"/>
</dbReference>
<evidence type="ECO:0000256" key="1">
    <source>
        <dbReference type="ARBA" id="ARBA00004141"/>
    </source>
</evidence>
<comment type="subcellular location">
    <subcellularLocation>
        <location evidence="1">Membrane</location>
        <topology evidence="1">Multi-pass membrane protein</topology>
    </subcellularLocation>
</comment>
<evidence type="ECO:0000256" key="3">
    <source>
        <dbReference type="ARBA" id="ARBA00022538"/>
    </source>
</evidence>
<evidence type="ECO:0000256" key="8">
    <source>
        <dbReference type="ARBA" id="ARBA00023136"/>
    </source>
</evidence>
<dbReference type="GO" id="GO:0098662">
    <property type="term" value="P:inorganic cation transmembrane transport"/>
    <property type="evidence" value="ECO:0000318"/>
    <property type="project" value="GO_Central"/>
</dbReference>
<feature type="domain" description="Cation/H(+) antiporter central" evidence="12">
    <location>
        <begin position="485"/>
        <end position="617"/>
    </location>
</feature>
<keyword evidence="17" id="KW-1185">Reference proteome</keyword>
<feature type="transmembrane region" description="Helical" evidence="10">
    <location>
        <begin position="222"/>
        <end position="247"/>
    </location>
</feature>
<dbReference type="Gramene" id="rna14481">
    <property type="protein sequence ID" value="RHN66482.1"/>
    <property type="gene ID" value="gene14481"/>
</dbReference>
<evidence type="ECO:0000313" key="17">
    <source>
        <dbReference type="Proteomes" id="UP000002051"/>
    </source>
</evidence>
<evidence type="ECO:0000256" key="9">
    <source>
        <dbReference type="ARBA" id="ARBA00038341"/>
    </source>
</evidence>
<sequence>MSGKNAPICYDVNVFDPSHLWQTQNVLKSELPEIATSIAFTVLLSLLIFSVLKPLHQPRIISHVAVGFLLTGPLLLVIAPYFPIYIGTAVLNIEVLSHIGVIYYAFISGLEMDLNSILHVKKKDATIAISGIIFPMVMGPILYNLHRYFYGNGDGPKLEESTMNVYVQWTLVLTMTSFSIVAHTLSELKLLNTGLGQTALTTAMISDTYSWVLYTITLPFSITGSIVAIYSVLSTVVFVFICIFVVRPIIVKVIDRKLERDEWDDKQLLFLLMGMFVCSYITGILGTQDIVGAFVYGLILPHGKFADMVTSMTDDFGGEFLAPLFFSRNGMRFIVKAIFVHRNWPLTLVLIILLCVPKILSTLFTTLFFGMRTQDSFALGMILNTKGALALIMLNTAWDRHIFSEPTHAVLSAAVFLMTIVVPLVINAIYKPRKRFEQNKLKTIQKLRLDAELRILTCVHNTRHAIGVINLIQSFNATRISPIHVFSLYLIELKGRTGALVAAHMDKPSVQPGAQNLTSSQVEQESINNTFEAFGEAYDAVRVRTLNVVSSYATIHEDIYNSANEKHTSMIILPFHKHLSSLGALETTSVAYKDINLNVMQTAPCSVGIFVDRNLGTLPKMNFRICMIFVGGPDDHEALTVAWRMAEHPRTRLSVVRMLLLDVAAEVDTKSHNETQGVLSVVMDNEKQKDLDEEYVNSFRLKAVNNNDFISYSEVDVHSGEDIPTILDDLDKFGCDLYIVGQGHHRNVRAFSSLLEWCDCPELGVIGDMLASNNFSSGSSVLVVQQYGYGGIVSGNQPNHVSTNKDGFEELVV</sequence>
<dbReference type="Proteomes" id="UP000265566">
    <property type="component" value="Chromosome 3"/>
</dbReference>
<keyword evidence="3" id="KW-0633">Potassium transport</keyword>
<dbReference type="PANTHER" id="PTHR32468:SF110">
    <property type="entry name" value="CATION_H+ EXCHANGER 3"/>
    <property type="match status" value="1"/>
</dbReference>